<dbReference type="EMBL" id="KZ678133">
    <property type="protein sequence ID" value="PSN69238.1"/>
    <property type="molecule type" value="Genomic_DNA"/>
</dbReference>
<gene>
    <name evidence="1" type="ORF">BS50DRAFT_336541</name>
</gene>
<proteinExistence type="predicted"/>
<dbReference type="Proteomes" id="UP000240883">
    <property type="component" value="Unassembled WGS sequence"/>
</dbReference>
<evidence type="ECO:0000313" key="1">
    <source>
        <dbReference type="EMBL" id="PSN69238.1"/>
    </source>
</evidence>
<accession>A0A2T2NVX5</accession>
<organism evidence="1 2">
    <name type="scientific">Corynespora cassiicola Philippines</name>
    <dbReference type="NCBI Taxonomy" id="1448308"/>
    <lineage>
        <taxon>Eukaryota</taxon>
        <taxon>Fungi</taxon>
        <taxon>Dikarya</taxon>
        <taxon>Ascomycota</taxon>
        <taxon>Pezizomycotina</taxon>
        <taxon>Dothideomycetes</taxon>
        <taxon>Pleosporomycetidae</taxon>
        <taxon>Pleosporales</taxon>
        <taxon>Corynesporascaceae</taxon>
        <taxon>Corynespora</taxon>
    </lineage>
</organism>
<sequence>MVVVVVDLGCNAPSIPTLLRIAVGTAFHIADGLGERAARAAPSSPRGLSKAGWLAGWLVLGCARLAVSFVSLSYAMPLTLISSDPPVSNVLYCAYMAFLLHYRASSKIHASPTYVLTYLPTALASRTPRRCLHPHPRPRPIPSPALPYPALPSLTLSHPVQSADTNPPTPPHHIPFTVRRLTHPIPSLSPPHEIPSPKLDSPFRTLFFAIGQELARVRRFPLTVFFLAHSLVCKSAAAADSGARVRCVRWGGGGGPSPDGERGNEEPCGFFIFLGADADAGNGVSGTG</sequence>
<name>A0A2T2NVX5_CORCC</name>
<keyword evidence="2" id="KW-1185">Reference proteome</keyword>
<evidence type="ECO:0000313" key="2">
    <source>
        <dbReference type="Proteomes" id="UP000240883"/>
    </source>
</evidence>
<protein>
    <submittedName>
        <fullName evidence="1">Uncharacterized protein</fullName>
    </submittedName>
</protein>
<dbReference type="AlphaFoldDB" id="A0A2T2NVX5"/>
<reference evidence="1 2" key="1">
    <citation type="journal article" date="2018" name="Front. Microbiol.">
        <title>Genome-Wide Analysis of Corynespora cassiicola Leaf Fall Disease Putative Effectors.</title>
        <authorList>
            <person name="Lopez D."/>
            <person name="Ribeiro S."/>
            <person name="Label P."/>
            <person name="Fumanal B."/>
            <person name="Venisse J.S."/>
            <person name="Kohler A."/>
            <person name="de Oliveira R.R."/>
            <person name="Labutti K."/>
            <person name="Lipzen A."/>
            <person name="Lail K."/>
            <person name="Bauer D."/>
            <person name="Ohm R.A."/>
            <person name="Barry K.W."/>
            <person name="Spatafora J."/>
            <person name="Grigoriev I.V."/>
            <person name="Martin F.M."/>
            <person name="Pujade-Renaud V."/>
        </authorList>
    </citation>
    <scope>NUCLEOTIDE SEQUENCE [LARGE SCALE GENOMIC DNA]</scope>
    <source>
        <strain evidence="1 2">Philippines</strain>
    </source>
</reference>